<evidence type="ECO:0000313" key="2">
    <source>
        <dbReference type="Proteomes" id="UP001482620"/>
    </source>
</evidence>
<gene>
    <name evidence="1" type="ORF">ILYODFUR_026503</name>
</gene>
<protein>
    <recommendedName>
        <fullName evidence="3">Secreted protein</fullName>
    </recommendedName>
</protein>
<dbReference type="Proteomes" id="UP001482620">
    <property type="component" value="Unassembled WGS sequence"/>
</dbReference>
<evidence type="ECO:0000313" key="1">
    <source>
        <dbReference type="EMBL" id="MEQ2237779.1"/>
    </source>
</evidence>
<reference evidence="1 2" key="1">
    <citation type="submission" date="2021-06" db="EMBL/GenBank/DDBJ databases">
        <authorList>
            <person name="Palmer J.M."/>
        </authorList>
    </citation>
    <scope>NUCLEOTIDE SEQUENCE [LARGE SCALE GENOMIC DNA]</scope>
    <source>
        <strain evidence="2">if_2019</strain>
        <tissue evidence="1">Muscle</tissue>
    </source>
</reference>
<comment type="caution">
    <text evidence="1">The sequence shown here is derived from an EMBL/GenBank/DDBJ whole genome shotgun (WGS) entry which is preliminary data.</text>
</comment>
<name>A0ABV0TZ29_9TELE</name>
<accession>A0ABV0TZ29</accession>
<proteinExistence type="predicted"/>
<organism evidence="1 2">
    <name type="scientific">Ilyodon furcidens</name>
    <name type="common">goldbreast splitfin</name>
    <dbReference type="NCBI Taxonomy" id="33524"/>
    <lineage>
        <taxon>Eukaryota</taxon>
        <taxon>Metazoa</taxon>
        <taxon>Chordata</taxon>
        <taxon>Craniata</taxon>
        <taxon>Vertebrata</taxon>
        <taxon>Euteleostomi</taxon>
        <taxon>Actinopterygii</taxon>
        <taxon>Neopterygii</taxon>
        <taxon>Teleostei</taxon>
        <taxon>Neoteleostei</taxon>
        <taxon>Acanthomorphata</taxon>
        <taxon>Ovalentaria</taxon>
        <taxon>Atherinomorphae</taxon>
        <taxon>Cyprinodontiformes</taxon>
        <taxon>Goodeidae</taxon>
        <taxon>Ilyodon</taxon>
    </lineage>
</organism>
<keyword evidence="2" id="KW-1185">Reference proteome</keyword>
<sequence>MRPTAVVSVVLEKQYIYLFFFCCQLLNTDRLYLQRHLLFEIKKVCVVSTMPKVSKPKRRSLCSDSVEAVAERRCNRGFTPMFQHSSVREGWSASFSRLLQSGDKSE</sequence>
<evidence type="ECO:0008006" key="3">
    <source>
        <dbReference type="Google" id="ProtNLM"/>
    </source>
</evidence>
<dbReference type="EMBL" id="JAHRIQ010049704">
    <property type="protein sequence ID" value="MEQ2237779.1"/>
    <property type="molecule type" value="Genomic_DNA"/>
</dbReference>